<accession>A0ACA9LF97</accession>
<protein>
    <submittedName>
        <fullName evidence="1">14839_t:CDS:1</fullName>
    </submittedName>
</protein>
<evidence type="ECO:0000313" key="2">
    <source>
        <dbReference type="Proteomes" id="UP000789525"/>
    </source>
</evidence>
<dbReference type="Proteomes" id="UP000789525">
    <property type="component" value="Unassembled WGS sequence"/>
</dbReference>
<gene>
    <name evidence="1" type="ORF">ACOLOM_LOCUS3866</name>
</gene>
<proteinExistence type="predicted"/>
<name>A0ACA9LF97_9GLOM</name>
<keyword evidence="2" id="KW-1185">Reference proteome</keyword>
<feature type="non-terminal residue" evidence="1">
    <location>
        <position position="1"/>
    </location>
</feature>
<dbReference type="EMBL" id="CAJVPT010005962">
    <property type="protein sequence ID" value="CAG8525989.1"/>
    <property type="molecule type" value="Genomic_DNA"/>
</dbReference>
<organism evidence="1 2">
    <name type="scientific">Acaulospora colombiana</name>
    <dbReference type="NCBI Taxonomy" id="27376"/>
    <lineage>
        <taxon>Eukaryota</taxon>
        <taxon>Fungi</taxon>
        <taxon>Fungi incertae sedis</taxon>
        <taxon>Mucoromycota</taxon>
        <taxon>Glomeromycotina</taxon>
        <taxon>Glomeromycetes</taxon>
        <taxon>Diversisporales</taxon>
        <taxon>Acaulosporaceae</taxon>
        <taxon>Acaulospora</taxon>
    </lineage>
</organism>
<comment type="caution">
    <text evidence="1">The sequence shown here is derived from an EMBL/GenBank/DDBJ whole genome shotgun (WGS) entry which is preliminary data.</text>
</comment>
<evidence type="ECO:0000313" key="1">
    <source>
        <dbReference type="EMBL" id="CAG8525989.1"/>
    </source>
</evidence>
<sequence length="249" mass="26703">VTACQGSIITPPSFLCGDESGSSIVTHYAMGQMVNMKWEVDPTREEQFHVDLSVTGRDTDFRNIGTLLNYAYKKGGIAQANIKLPENVKCDNCTLRLRCAEKLFCARICISNYKSRINIQRPGDAKYNIRSADAQGSGGAYNGGGKKRSADAQGSGGAYNGGGKKRSADAQGSGGAYNGGGKKRSADAQGSGGAYNGGGKKPVIYPNSKYPEFSYHTTSDKNSDQSLPDSCKNISSWDYDREKQSTRTD</sequence>
<reference evidence="1" key="1">
    <citation type="submission" date="2021-06" db="EMBL/GenBank/DDBJ databases">
        <authorList>
            <person name="Kallberg Y."/>
            <person name="Tangrot J."/>
            <person name="Rosling A."/>
        </authorList>
    </citation>
    <scope>NUCLEOTIDE SEQUENCE</scope>
    <source>
        <strain evidence="1">CL356</strain>
    </source>
</reference>